<proteinExistence type="inferred from homology"/>
<keyword evidence="6 15" id="KW-0812">Transmembrane</keyword>
<dbReference type="AlphaFoldDB" id="A0A167MGF0"/>
<evidence type="ECO:0000256" key="12">
    <source>
        <dbReference type="ARBA" id="ARBA00023136"/>
    </source>
</evidence>
<evidence type="ECO:0000256" key="8">
    <source>
        <dbReference type="ARBA" id="ARBA00022824"/>
    </source>
</evidence>
<protein>
    <recommendedName>
        <fullName evidence="3">Store-operated calcium entry-associated regulatory factor</fullName>
    </recommendedName>
    <alternativeName>
        <fullName evidence="13">Transmembrane protein 66</fullName>
    </alternativeName>
</protein>
<evidence type="ECO:0000256" key="4">
    <source>
        <dbReference type="ARBA" id="ARBA00022448"/>
    </source>
</evidence>
<keyword evidence="11" id="KW-0406">Ion transport</keyword>
<gene>
    <name evidence="16" type="ORF">CALVIDRAFT_537039</name>
</gene>
<feature type="transmembrane region" description="Helical" evidence="15">
    <location>
        <begin position="126"/>
        <end position="144"/>
    </location>
</feature>
<evidence type="ECO:0000256" key="11">
    <source>
        <dbReference type="ARBA" id="ARBA00023065"/>
    </source>
</evidence>
<evidence type="ECO:0000256" key="1">
    <source>
        <dbReference type="ARBA" id="ARBA00004115"/>
    </source>
</evidence>
<dbReference type="GO" id="GO:0005789">
    <property type="term" value="C:endoplasmic reticulum membrane"/>
    <property type="evidence" value="ECO:0007669"/>
    <property type="project" value="UniProtKB-SubCell"/>
</dbReference>
<evidence type="ECO:0000313" key="16">
    <source>
        <dbReference type="EMBL" id="KZO96686.1"/>
    </source>
</evidence>
<evidence type="ECO:0000256" key="6">
    <source>
        <dbReference type="ARBA" id="ARBA00022692"/>
    </source>
</evidence>
<evidence type="ECO:0000256" key="10">
    <source>
        <dbReference type="ARBA" id="ARBA00022989"/>
    </source>
</evidence>
<accession>A0A167MGF0</accession>
<dbReference type="InterPro" id="IPR009567">
    <property type="entry name" value="SARAF"/>
</dbReference>
<keyword evidence="8" id="KW-0256">Endoplasmic reticulum</keyword>
<evidence type="ECO:0000256" key="15">
    <source>
        <dbReference type="SAM" id="Phobius"/>
    </source>
</evidence>
<keyword evidence="12 15" id="KW-0472">Membrane</keyword>
<evidence type="ECO:0000313" key="17">
    <source>
        <dbReference type="Proteomes" id="UP000076738"/>
    </source>
</evidence>
<dbReference type="EMBL" id="KV417283">
    <property type="protein sequence ID" value="KZO96686.1"/>
    <property type="molecule type" value="Genomic_DNA"/>
</dbReference>
<evidence type="ECO:0000256" key="5">
    <source>
        <dbReference type="ARBA" id="ARBA00022568"/>
    </source>
</evidence>
<dbReference type="GO" id="GO:2001256">
    <property type="term" value="P:regulation of store-operated calcium entry"/>
    <property type="evidence" value="ECO:0007669"/>
    <property type="project" value="InterPro"/>
</dbReference>
<keyword evidence="5" id="KW-0109">Calcium transport</keyword>
<evidence type="ECO:0000256" key="3">
    <source>
        <dbReference type="ARBA" id="ARBA00016584"/>
    </source>
</evidence>
<dbReference type="STRING" id="1330018.A0A167MGF0"/>
<comment type="subcellular location">
    <subcellularLocation>
        <location evidence="1">Endoplasmic reticulum membrane</location>
        <topology evidence="1">Single-pass type I membrane protein</topology>
    </subcellularLocation>
</comment>
<dbReference type="Pfam" id="PF06682">
    <property type="entry name" value="SARAF"/>
    <property type="match status" value="1"/>
</dbReference>
<evidence type="ECO:0000256" key="13">
    <source>
        <dbReference type="ARBA" id="ARBA00031116"/>
    </source>
</evidence>
<keyword evidence="17" id="KW-1185">Reference proteome</keyword>
<feature type="compositionally biased region" description="Gly residues" evidence="14">
    <location>
        <begin position="178"/>
        <end position="192"/>
    </location>
</feature>
<dbReference type="PANTHER" id="PTHR15929:SF0">
    <property type="entry name" value="STORE-OPERATED CALCIUM ENTRY-ASSOCIATED REGULATORY FACTOR"/>
    <property type="match status" value="1"/>
</dbReference>
<keyword evidence="4" id="KW-0813">Transport</keyword>
<reference evidence="16 17" key="1">
    <citation type="journal article" date="2016" name="Mol. Biol. Evol.">
        <title>Comparative Genomics of Early-Diverging Mushroom-Forming Fungi Provides Insights into the Origins of Lignocellulose Decay Capabilities.</title>
        <authorList>
            <person name="Nagy L.G."/>
            <person name="Riley R."/>
            <person name="Tritt A."/>
            <person name="Adam C."/>
            <person name="Daum C."/>
            <person name="Floudas D."/>
            <person name="Sun H."/>
            <person name="Yadav J.S."/>
            <person name="Pangilinan J."/>
            <person name="Larsson K.H."/>
            <person name="Matsuura K."/>
            <person name="Barry K."/>
            <person name="Labutti K."/>
            <person name="Kuo R."/>
            <person name="Ohm R.A."/>
            <person name="Bhattacharya S.S."/>
            <person name="Shirouzu T."/>
            <person name="Yoshinaga Y."/>
            <person name="Martin F.M."/>
            <person name="Grigoriev I.V."/>
            <person name="Hibbett D.S."/>
        </authorList>
    </citation>
    <scope>NUCLEOTIDE SEQUENCE [LARGE SCALE GENOMIC DNA]</scope>
    <source>
        <strain evidence="16 17">TUFC12733</strain>
    </source>
</reference>
<organism evidence="16 17">
    <name type="scientific">Calocera viscosa (strain TUFC12733)</name>
    <dbReference type="NCBI Taxonomy" id="1330018"/>
    <lineage>
        <taxon>Eukaryota</taxon>
        <taxon>Fungi</taxon>
        <taxon>Dikarya</taxon>
        <taxon>Basidiomycota</taxon>
        <taxon>Agaricomycotina</taxon>
        <taxon>Dacrymycetes</taxon>
        <taxon>Dacrymycetales</taxon>
        <taxon>Dacrymycetaceae</taxon>
        <taxon>Calocera</taxon>
    </lineage>
</organism>
<dbReference type="PANTHER" id="PTHR15929">
    <property type="entry name" value="STORE-OPERATED CALCIUM ENTRY-ASSOCIATED REGULATORY FACTOR"/>
    <property type="match status" value="1"/>
</dbReference>
<evidence type="ECO:0000256" key="14">
    <source>
        <dbReference type="SAM" id="MobiDB-lite"/>
    </source>
</evidence>
<feature type="compositionally biased region" description="Pro residues" evidence="14">
    <location>
        <begin position="198"/>
        <end position="216"/>
    </location>
</feature>
<dbReference type="GO" id="GO:0006816">
    <property type="term" value="P:calcium ion transport"/>
    <property type="evidence" value="ECO:0007669"/>
    <property type="project" value="UniProtKB-KW"/>
</dbReference>
<keyword evidence="9" id="KW-0106">Calcium</keyword>
<feature type="compositionally biased region" description="Basic and acidic residues" evidence="14">
    <location>
        <begin position="280"/>
        <end position="294"/>
    </location>
</feature>
<evidence type="ECO:0000256" key="2">
    <source>
        <dbReference type="ARBA" id="ARBA00006833"/>
    </source>
</evidence>
<sequence>MPANRVRLSQIQALTFHSDKKTAYRRTSAIPQLKCKGPACKHFQPEVVQCYNMGGAGNDVQWRCEADLPEGMRMGGVEVSCEGWSKPGDEYVLKGSCGLEYRLVELPSYTQKYGTPPSTADTVQKYIFWLFFWAVAAWLAYKLVTHIFAPFFPGGVASSFSGRRPPRPPGGGPSWFSGFGGTGSSGGTGGSGRRSNPGDPPPPYPGYRPKPAPAPSAAPAGDTWRPGFWTGLGLGGAATALYNTRRRWEYDWERERYYRDRAPEPAAPGWGWGGLGGAPRPRERVVYVQEERGPESAGPSRPRAGGDGGEMRRSTGYGGSNVR</sequence>
<evidence type="ECO:0000256" key="7">
    <source>
        <dbReference type="ARBA" id="ARBA00022729"/>
    </source>
</evidence>
<dbReference type="OrthoDB" id="20303at2759"/>
<keyword evidence="7" id="KW-0732">Signal</keyword>
<feature type="region of interest" description="Disordered" evidence="14">
    <location>
        <begin position="270"/>
        <end position="323"/>
    </location>
</feature>
<keyword evidence="10 15" id="KW-1133">Transmembrane helix</keyword>
<evidence type="ECO:0000256" key="9">
    <source>
        <dbReference type="ARBA" id="ARBA00022837"/>
    </source>
</evidence>
<comment type="similarity">
    <text evidence="2">Belongs to the SARAF family.</text>
</comment>
<feature type="region of interest" description="Disordered" evidence="14">
    <location>
        <begin position="162"/>
        <end position="222"/>
    </location>
</feature>
<name>A0A167MGF0_CALVF</name>
<dbReference type="Proteomes" id="UP000076738">
    <property type="component" value="Unassembled WGS sequence"/>
</dbReference>